<dbReference type="SUPFAM" id="SSF55729">
    <property type="entry name" value="Acyl-CoA N-acyltransferases (Nat)"/>
    <property type="match status" value="1"/>
</dbReference>
<protein>
    <submittedName>
        <fullName evidence="2">GNAT family N-acetyltransferase</fullName>
    </submittedName>
</protein>
<dbReference type="PANTHER" id="PTHR43792">
    <property type="entry name" value="GNAT FAMILY, PUTATIVE (AFU_ORTHOLOGUE AFUA_3G00765)-RELATED-RELATED"/>
    <property type="match status" value="1"/>
</dbReference>
<evidence type="ECO:0000259" key="1">
    <source>
        <dbReference type="PROSITE" id="PS51186"/>
    </source>
</evidence>
<feature type="domain" description="N-acetyltransferase" evidence="1">
    <location>
        <begin position="10"/>
        <end position="180"/>
    </location>
</feature>
<dbReference type="PANTHER" id="PTHR43792:SF16">
    <property type="entry name" value="N-ACETYLTRANSFERASE DOMAIN-CONTAINING PROTEIN"/>
    <property type="match status" value="1"/>
</dbReference>
<dbReference type="InterPro" id="IPR016181">
    <property type="entry name" value="Acyl_CoA_acyltransferase"/>
</dbReference>
<dbReference type="Gene3D" id="3.40.630.30">
    <property type="match status" value="1"/>
</dbReference>
<evidence type="ECO:0000313" key="2">
    <source>
        <dbReference type="EMBL" id="GAA2258298.1"/>
    </source>
</evidence>
<gene>
    <name evidence="2" type="ORF">GCM10010430_47700</name>
</gene>
<keyword evidence="3" id="KW-1185">Reference proteome</keyword>
<dbReference type="Pfam" id="PF13302">
    <property type="entry name" value="Acetyltransf_3"/>
    <property type="match status" value="1"/>
</dbReference>
<comment type="caution">
    <text evidence="2">The sequence shown here is derived from an EMBL/GenBank/DDBJ whole genome shotgun (WGS) entry which is preliminary data.</text>
</comment>
<proteinExistence type="predicted"/>
<dbReference type="EMBL" id="BAAATR010000023">
    <property type="protein sequence ID" value="GAA2258298.1"/>
    <property type="molecule type" value="Genomic_DNA"/>
</dbReference>
<reference evidence="3" key="1">
    <citation type="journal article" date="2019" name="Int. J. Syst. Evol. Microbiol.">
        <title>The Global Catalogue of Microorganisms (GCM) 10K type strain sequencing project: providing services to taxonomists for standard genome sequencing and annotation.</title>
        <authorList>
            <consortium name="The Broad Institute Genomics Platform"/>
            <consortium name="The Broad Institute Genome Sequencing Center for Infectious Disease"/>
            <person name="Wu L."/>
            <person name="Ma J."/>
        </authorList>
    </citation>
    <scope>NUCLEOTIDE SEQUENCE [LARGE SCALE GENOMIC DNA]</scope>
    <source>
        <strain evidence="3">JCM 7356</strain>
    </source>
</reference>
<accession>A0ABP5RCW5</accession>
<dbReference type="PROSITE" id="PS51186">
    <property type="entry name" value="GNAT"/>
    <property type="match status" value="1"/>
</dbReference>
<dbReference type="Proteomes" id="UP001500305">
    <property type="component" value="Unassembled WGS sequence"/>
</dbReference>
<dbReference type="InterPro" id="IPR000182">
    <property type="entry name" value="GNAT_dom"/>
</dbReference>
<evidence type="ECO:0000313" key="3">
    <source>
        <dbReference type="Proteomes" id="UP001500305"/>
    </source>
</evidence>
<dbReference type="RefSeq" id="WP_344638532.1">
    <property type="nucleotide sequence ID" value="NZ_BAAATR010000023.1"/>
</dbReference>
<dbReference type="InterPro" id="IPR051531">
    <property type="entry name" value="N-acetyltransferase"/>
</dbReference>
<sequence>MHVHLETERLILRRFTPEDVDLLMELDSDPEVMRYLSGGRATPREEVEERILPLYFSYYRRFPALGYWAALERAGGGFLGWFEFRPPDPDRPDEVELGYRLRRPAWGRGYATEGARALIRKGFGEPGVERVFAQTMTVNRGSRRVMEKAGLRYVRTFFADWPEAIDGSEHGEVEYALERAEWHRLQPGPR</sequence>
<organism evidence="2 3">
    <name type="scientific">Kitasatospora cystarginea</name>
    <dbReference type="NCBI Taxonomy" id="58350"/>
    <lineage>
        <taxon>Bacteria</taxon>
        <taxon>Bacillati</taxon>
        <taxon>Actinomycetota</taxon>
        <taxon>Actinomycetes</taxon>
        <taxon>Kitasatosporales</taxon>
        <taxon>Streptomycetaceae</taxon>
        <taxon>Kitasatospora</taxon>
    </lineage>
</organism>
<name>A0ABP5RCW5_9ACTN</name>